<keyword evidence="1" id="KW-0812">Transmembrane</keyword>
<gene>
    <name evidence="2" type="ORF">GQ43DRAFT_368136</name>
</gene>
<sequence>MFFTILISATVLIVAGIYFFGIPPELKRNLERKALQTMGENKMSYLAKDQISKLPTSDQENIKQFKAGIGNAIGGGLNNPLGDTAGEAADDLTKPLTGR</sequence>
<accession>A0A9P4JPL6</accession>
<keyword evidence="3" id="KW-1185">Reference proteome</keyword>
<reference evidence="2" key="1">
    <citation type="journal article" date="2020" name="Stud. Mycol.">
        <title>101 Dothideomycetes genomes: a test case for predicting lifestyles and emergence of pathogens.</title>
        <authorList>
            <person name="Haridas S."/>
            <person name="Albert R."/>
            <person name="Binder M."/>
            <person name="Bloem J."/>
            <person name="Labutti K."/>
            <person name="Salamov A."/>
            <person name="Andreopoulos B."/>
            <person name="Baker S."/>
            <person name="Barry K."/>
            <person name="Bills G."/>
            <person name="Bluhm B."/>
            <person name="Cannon C."/>
            <person name="Castanera R."/>
            <person name="Culley D."/>
            <person name="Daum C."/>
            <person name="Ezra D."/>
            <person name="Gonzalez J."/>
            <person name="Henrissat B."/>
            <person name="Kuo A."/>
            <person name="Liang C."/>
            <person name="Lipzen A."/>
            <person name="Lutzoni F."/>
            <person name="Magnuson J."/>
            <person name="Mondo S."/>
            <person name="Nolan M."/>
            <person name="Ohm R."/>
            <person name="Pangilinan J."/>
            <person name="Park H.-J."/>
            <person name="Ramirez L."/>
            <person name="Alfaro M."/>
            <person name="Sun H."/>
            <person name="Tritt A."/>
            <person name="Yoshinaga Y."/>
            <person name="Zwiers L.-H."/>
            <person name="Turgeon B."/>
            <person name="Goodwin S."/>
            <person name="Spatafora J."/>
            <person name="Crous P."/>
            <person name="Grigoriev I."/>
        </authorList>
    </citation>
    <scope>NUCLEOTIDE SEQUENCE</scope>
    <source>
        <strain evidence="2">ATCC 74209</strain>
    </source>
</reference>
<keyword evidence="1" id="KW-1133">Transmembrane helix</keyword>
<name>A0A9P4JPL6_9PLEO</name>
<dbReference type="AlphaFoldDB" id="A0A9P4JPL6"/>
<evidence type="ECO:0000313" key="2">
    <source>
        <dbReference type="EMBL" id="KAF2202870.1"/>
    </source>
</evidence>
<protein>
    <submittedName>
        <fullName evidence="2">Uncharacterized protein</fullName>
    </submittedName>
</protein>
<organism evidence="2 3">
    <name type="scientific">Delitschia confertaspora ATCC 74209</name>
    <dbReference type="NCBI Taxonomy" id="1513339"/>
    <lineage>
        <taxon>Eukaryota</taxon>
        <taxon>Fungi</taxon>
        <taxon>Dikarya</taxon>
        <taxon>Ascomycota</taxon>
        <taxon>Pezizomycotina</taxon>
        <taxon>Dothideomycetes</taxon>
        <taxon>Pleosporomycetidae</taxon>
        <taxon>Pleosporales</taxon>
        <taxon>Delitschiaceae</taxon>
        <taxon>Delitschia</taxon>
    </lineage>
</organism>
<keyword evidence="1" id="KW-0472">Membrane</keyword>
<evidence type="ECO:0000313" key="3">
    <source>
        <dbReference type="Proteomes" id="UP000799536"/>
    </source>
</evidence>
<dbReference type="OrthoDB" id="3001700at2759"/>
<proteinExistence type="predicted"/>
<dbReference type="Proteomes" id="UP000799536">
    <property type="component" value="Unassembled WGS sequence"/>
</dbReference>
<feature type="transmembrane region" description="Helical" evidence="1">
    <location>
        <begin position="6"/>
        <end position="23"/>
    </location>
</feature>
<dbReference type="EMBL" id="ML993921">
    <property type="protein sequence ID" value="KAF2202870.1"/>
    <property type="molecule type" value="Genomic_DNA"/>
</dbReference>
<evidence type="ECO:0000256" key="1">
    <source>
        <dbReference type="SAM" id="Phobius"/>
    </source>
</evidence>
<comment type="caution">
    <text evidence="2">The sequence shown here is derived from an EMBL/GenBank/DDBJ whole genome shotgun (WGS) entry which is preliminary data.</text>
</comment>